<dbReference type="Pfam" id="PF13346">
    <property type="entry name" value="ABC2_membrane_5"/>
    <property type="match status" value="1"/>
</dbReference>
<dbReference type="OrthoDB" id="2917865at2"/>
<feature type="transmembrane region" description="Helical" evidence="1">
    <location>
        <begin position="119"/>
        <end position="138"/>
    </location>
</feature>
<dbReference type="Proteomes" id="UP000244910">
    <property type="component" value="Chromosome"/>
</dbReference>
<keyword evidence="3" id="KW-1185">Reference proteome</keyword>
<evidence type="ECO:0000313" key="2">
    <source>
        <dbReference type="EMBL" id="AWI06487.1"/>
    </source>
</evidence>
<name>A0A2U8DUP0_9CLOT</name>
<keyword evidence="1" id="KW-1133">Transmembrane helix</keyword>
<reference evidence="3" key="1">
    <citation type="submission" date="2017-04" db="EMBL/GenBank/DDBJ databases">
        <authorList>
            <person name="Song Y."/>
            <person name="Cho B.-K."/>
        </authorList>
    </citation>
    <scope>NUCLEOTIDE SEQUENCE [LARGE SCALE GENOMIC DNA]</scope>
    <source>
        <strain evidence="3">SL1</strain>
    </source>
</reference>
<dbReference type="PANTHER" id="PTHR41309:SF2">
    <property type="entry name" value="MEMBRANE PROTEIN"/>
    <property type="match status" value="1"/>
</dbReference>
<proteinExistence type="predicted"/>
<feature type="transmembrane region" description="Helical" evidence="1">
    <location>
        <begin position="147"/>
        <end position="171"/>
    </location>
</feature>
<dbReference type="AlphaFoldDB" id="A0A2U8DUP0"/>
<feature type="transmembrane region" description="Helical" evidence="1">
    <location>
        <begin position="183"/>
        <end position="209"/>
    </location>
</feature>
<protein>
    <recommendedName>
        <fullName evidence="4">ABC-2 transporter permease</fullName>
    </recommendedName>
</protein>
<keyword evidence="1" id="KW-0472">Membrane</keyword>
<keyword evidence="1" id="KW-0812">Transmembrane</keyword>
<accession>A0A2U8DUP0</accession>
<organism evidence="2 3">
    <name type="scientific">Clostridium drakei</name>
    <dbReference type="NCBI Taxonomy" id="332101"/>
    <lineage>
        <taxon>Bacteria</taxon>
        <taxon>Bacillati</taxon>
        <taxon>Bacillota</taxon>
        <taxon>Clostridia</taxon>
        <taxon>Eubacteriales</taxon>
        <taxon>Clostridiaceae</taxon>
        <taxon>Clostridium</taxon>
    </lineage>
</organism>
<evidence type="ECO:0000313" key="3">
    <source>
        <dbReference type="Proteomes" id="UP000244910"/>
    </source>
</evidence>
<dbReference type="KEGG" id="cdrk:B9W14_18970"/>
<gene>
    <name evidence="2" type="ORF">B9W14_18970</name>
</gene>
<dbReference type="RefSeq" id="WP_032078743.1">
    <property type="nucleotide sequence ID" value="NZ_CP020953.1"/>
</dbReference>
<feature type="transmembrane region" description="Helical" evidence="1">
    <location>
        <begin position="85"/>
        <end position="107"/>
    </location>
</feature>
<feature type="transmembrane region" description="Helical" evidence="1">
    <location>
        <begin position="36"/>
        <end position="56"/>
    </location>
</feature>
<dbReference type="InterPro" id="IPR025699">
    <property type="entry name" value="ABC2_memb-like"/>
</dbReference>
<evidence type="ECO:0000256" key="1">
    <source>
        <dbReference type="SAM" id="Phobius"/>
    </source>
</evidence>
<dbReference type="EMBL" id="CP020953">
    <property type="protein sequence ID" value="AWI06487.1"/>
    <property type="molecule type" value="Genomic_DNA"/>
</dbReference>
<sequence length="213" mass="24299">MLNLVLKDVLIQKKYLIVSVLYAFLFSLCFKSNPSMVFNMVPTMIAYLLIGGACAFDDKNKSDIMLNSLPVNRVNLVISKYISSFLFIFIGILLSFIFTTILSFAGFFHIGRLMNLEDIFGASIATLIISCLYLPLFFKFDYKKSKYFLMALFLFVLSSATIFTNTIKLHISFVTYLNSQPDWLVTCFIIVLGLILLLISILISIKFYINKDL</sequence>
<evidence type="ECO:0008006" key="4">
    <source>
        <dbReference type="Google" id="ProtNLM"/>
    </source>
</evidence>
<dbReference type="PANTHER" id="PTHR41309">
    <property type="entry name" value="MEMBRANE PROTEIN-RELATED"/>
    <property type="match status" value="1"/>
</dbReference>